<organism evidence="2 3">
    <name type="scientific">Rhamnusium bicolor</name>
    <dbReference type="NCBI Taxonomy" id="1586634"/>
    <lineage>
        <taxon>Eukaryota</taxon>
        <taxon>Metazoa</taxon>
        <taxon>Ecdysozoa</taxon>
        <taxon>Arthropoda</taxon>
        <taxon>Hexapoda</taxon>
        <taxon>Insecta</taxon>
        <taxon>Pterygota</taxon>
        <taxon>Neoptera</taxon>
        <taxon>Endopterygota</taxon>
        <taxon>Coleoptera</taxon>
        <taxon>Polyphaga</taxon>
        <taxon>Cucujiformia</taxon>
        <taxon>Chrysomeloidea</taxon>
        <taxon>Cerambycidae</taxon>
        <taxon>Lepturinae</taxon>
        <taxon>Rhagiini</taxon>
        <taxon>Rhamnusium</taxon>
    </lineage>
</organism>
<evidence type="ECO:0000259" key="1">
    <source>
        <dbReference type="Pfam" id="PF13843"/>
    </source>
</evidence>
<accession>A0AAV8WKS2</accession>
<feature type="domain" description="PiggyBac transposable element-derived protein" evidence="1">
    <location>
        <begin position="4"/>
        <end position="85"/>
    </location>
</feature>
<sequence>MHDMSYLGTIKKNKREIPPRLLAVRNREVKSSQFAFQADVTVVSYKYPTKKKKVLLISTLHHDNKIDPDSGESLKLDMITFYNRTTGTGGE</sequence>
<proteinExistence type="predicted"/>
<dbReference type="AlphaFoldDB" id="A0AAV8WKS2"/>
<dbReference type="InterPro" id="IPR029526">
    <property type="entry name" value="PGBD"/>
</dbReference>
<comment type="caution">
    <text evidence="2">The sequence shown here is derived from an EMBL/GenBank/DDBJ whole genome shotgun (WGS) entry which is preliminary data.</text>
</comment>
<reference evidence="2" key="1">
    <citation type="journal article" date="2023" name="Insect Mol. Biol.">
        <title>Genome sequencing provides insights into the evolution of gene families encoding plant cell wall-degrading enzymes in longhorned beetles.</title>
        <authorList>
            <person name="Shin N.R."/>
            <person name="Okamura Y."/>
            <person name="Kirsch R."/>
            <person name="Pauchet Y."/>
        </authorList>
    </citation>
    <scope>NUCLEOTIDE SEQUENCE</scope>
    <source>
        <strain evidence="2">RBIC_L_NR</strain>
    </source>
</reference>
<dbReference type="EMBL" id="JANEYF010005770">
    <property type="protein sequence ID" value="KAJ8926923.1"/>
    <property type="molecule type" value="Genomic_DNA"/>
</dbReference>
<name>A0AAV8WKS2_9CUCU</name>
<protein>
    <recommendedName>
        <fullName evidence="1">PiggyBac transposable element-derived protein domain-containing protein</fullName>
    </recommendedName>
</protein>
<keyword evidence="3" id="KW-1185">Reference proteome</keyword>
<dbReference type="Pfam" id="PF13843">
    <property type="entry name" value="DDE_Tnp_1_7"/>
    <property type="match status" value="1"/>
</dbReference>
<gene>
    <name evidence="2" type="ORF">NQ314_020775</name>
</gene>
<evidence type="ECO:0000313" key="3">
    <source>
        <dbReference type="Proteomes" id="UP001162156"/>
    </source>
</evidence>
<evidence type="ECO:0000313" key="2">
    <source>
        <dbReference type="EMBL" id="KAJ8926923.1"/>
    </source>
</evidence>
<dbReference type="Proteomes" id="UP001162156">
    <property type="component" value="Unassembled WGS sequence"/>
</dbReference>